<sequence>MSKPAPRWPAYKRIPDFVPVPLRTRHDGWTPVKQGEFVGWLAQSGSVAQAAAFVGCSRASAYALRRRPGAEDFAAAWEVAASGGQADVGPWKLTRDRVAAAATVGVVRVVMRRGRYVGTRVMLQVSALLRHLGQIDRSRLALDEEGW</sequence>
<accession>A0A7W7K855</accession>
<dbReference type="AlphaFoldDB" id="A0A7W7K855"/>
<reference evidence="1 2" key="1">
    <citation type="submission" date="2020-08" db="EMBL/GenBank/DDBJ databases">
        <title>Functional genomics of gut bacteria from endangered species of beetles.</title>
        <authorList>
            <person name="Carlos-Shanley C."/>
        </authorList>
    </citation>
    <scope>NUCLEOTIDE SEQUENCE [LARGE SCALE GENOMIC DNA]</scope>
    <source>
        <strain evidence="1 2">S00245</strain>
    </source>
</reference>
<dbReference type="Proteomes" id="UP000555448">
    <property type="component" value="Unassembled WGS sequence"/>
</dbReference>
<dbReference type="EMBL" id="JACHLR010000003">
    <property type="protein sequence ID" value="MBB4857715.1"/>
    <property type="molecule type" value="Genomic_DNA"/>
</dbReference>
<proteinExistence type="predicted"/>
<evidence type="ECO:0000313" key="1">
    <source>
        <dbReference type="EMBL" id="MBB4857715.1"/>
    </source>
</evidence>
<comment type="caution">
    <text evidence="1">The sequence shown here is derived from an EMBL/GenBank/DDBJ whole genome shotgun (WGS) entry which is preliminary data.</text>
</comment>
<dbReference type="RefSeq" id="WP_184242981.1">
    <property type="nucleotide sequence ID" value="NZ_JACHLR010000003.1"/>
</dbReference>
<name>A0A7W7K855_9SPHN</name>
<organism evidence="1 2">
    <name type="scientific">Novosphingobium chloroacetimidivorans</name>
    <dbReference type="NCBI Taxonomy" id="1428314"/>
    <lineage>
        <taxon>Bacteria</taxon>
        <taxon>Pseudomonadati</taxon>
        <taxon>Pseudomonadota</taxon>
        <taxon>Alphaproteobacteria</taxon>
        <taxon>Sphingomonadales</taxon>
        <taxon>Sphingomonadaceae</taxon>
        <taxon>Novosphingobium</taxon>
    </lineage>
</organism>
<gene>
    <name evidence="1" type="ORF">HNO88_001026</name>
</gene>
<evidence type="ECO:0000313" key="2">
    <source>
        <dbReference type="Proteomes" id="UP000555448"/>
    </source>
</evidence>
<keyword evidence="2" id="KW-1185">Reference proteome</keyword>
<protein>
    <submittedName>
        <fullName evidence="1">Uncharacterized protein</fullName>
    </submittedName>
</protein>